<sequence length="33" mass="3708">MSCVITLKTLLHVHSSVTLACIFSVWRKLIGFC</sequence>
<proteinExistence type="predicted"/>
<dbReference type="EMBL" id="GBXM01053028">
    <property type="protein sequence ID" value="JAH55549.1"/>
    <property type="molecule type" value="Transcribed_RNA"/>
</dbReference>
<accession>A0A0E9TPA6</accession>
<protein>
    <submittedName>
        <fullName evidence="1">Uncharacterized protein</fullName>
    </submittedName>
</protein>
<organism evidence="1">
    <name type="scientific">Anguilla anguilla</name>
    <name type="common">European freshwater eel</name>
    <name type="synonym">Muraena anguilla</name>
    <dbReference type="NCBI Taxonomy" id="7936"/>
    <lineage>
        <taxon>Eukaryota</taxon>
        <taxon>Metazoa</taxon>
        <taxon>Chordata</taxon>
        <taxon>Craniata</taxon>
        <taxon>Vertebrata</taxon>
        <taxon>Euteleostomi</taxon>
        <taxon>Actinopterygii</taxon>
        <taxon>Neopterygii</taxon>
        <taxon>Teleostei</taxon>
        <taxon>Anguilliformes</taxon>
        <taxon>Anguillidae</taxon>
        <taxon>Anguilla</taxon>
    </lineage>
</organism>
<reference evidence="1" key="2">
    <citation type="journal article" date="2015" name="Fish Shellfish Immunol.">
        <title>Early steps in the European eel (Anguilla anguilla)-Vibrio vulnificus interaction in the gills: Role of the RtxA13 toxin.</title>
        <authorList>
            <person name="Callol A."/>
            <person name="Pajuelo D."/>
            <person name="Ebbesson L."/>
            <person name="Teles M."/>
            <person name="MacKenzie S."/>
            <person name="Amaro C."/>
        </authorList>
    </citation>
    <scope>NUCLEOTIDE SEQUENCE</scope>
</reference>
<reference evidence="1" key="1">
    <citation type="submission" date="2014-11" db="EMBL/GenBank/DDBJ databases">
        <authorList>
            <person name="Amaro Gonzalez C."/>
        </authorList>
    </citation>
    <scope>NUCLEOTIDE SEQUENCE</scope>
</reference>
<evidence type="ECO:0000313" key="1">
    <source>
        <dbReference type="EMBL" id="JAH55549.1"/>
    </source>
</evidence>
<name>A0A0E9TPA6_ANGAN</name>
<dbReference type="AlphaFoldDB" id="A0A0E9TPA6"/>